<evidence type="ECO:0000256" key="7">
    <source>
        <dbReference type="ARBA" id="ARBA00022833"/>
    </source>
</evidence>
<dbReference type="SUPFAM" id="SSF53187">
    <property type="entry name" value="Zn-dependent exopeptidases"/>
    <property type="match status" value="1"/>
</dbReference>
<keyword evidence="9" id="KW-0457">Lysine biosynthesis</keyword>
<dbReference type="Gene3D" id="3.30.70.360">
    <property type="match status" value="1"/>
</dbReference>
<dbReference type="Pfam" id="PF01546">
    <property type="entry name" value="Peptidase_M20"/>
    <property type="match status" value="1"/>
</dbReference>
<dbReference type="GO" id="GO:0016787">
    <property type="term" value="F:hydrolase activity"/>
    <property type="evidence" value="ECO:0007669"/>
    <property type="project" value="UniProtKB-KW"/>
</dbReference>
<dbReference type="GO" id="GO:0009085">
    <property type="term" value="P:lysine biosynthetic process"/>
    <property type="evidence" value="ECO:0007669"/>
    <property type="project" value="UniProtKB-KW"/>
</dbReference>
<dbReference type="Pfam" id="PF07687">
    <property type="entry name" value="M20_dimer"/>
    <property type="match status" value="1"/>
</dbReference>
<evidence type="ECO:0000256" key="4">
    <source>
        <dbReference type="ARBA" id="ARBA00022605"/>
    </source>
</evidence>
<gene>
    <name evidence="12" type="ORF">FC32_GL000401</name>
</gene>
<dbReference type="InterPro" id="IPR002933">
    <property type="entry name" value="Peptidase_M20"/>
</dbReference>
<dbReference type="OrthoDB" id="9792335at2"/>
<keyword evidence="10" id="KW-0170">Cobalt</keyword>
<sequence length="381" mass="41808">MALSETQKIELLAQLVAIKSVNGDEEKVAQFLQRYLADYWIKAQLVPVAKGRSCLVAKIGHGHPCLAVSGHLDIVLAEPAEWYSDPFTLTAKKDRLYGRGASDMKAGVAALVSALIALKQANEPKHGSLKLLLTVAEEVGQEGSRVLLEQGYLTDVDALLIAEPTNLELAYAHKGSMDIKVTSRGKSAHSSMPEEGYNALEPLIDFLYQTKQAFEKINQADELLGLASFNATVIKAGKQVNSLPAFAEAKINVRTTPLVDNQKVREILHLWKTKLNHTGAQLDLAIYLDQHPVKLASDSTLLKLACDLGKQYFHQEIKVIGLAPVTDASNLTQGKPTDFPLIIFGPGNKSVHQANEYVDKSQYLTFCELYPQLFTTYLAKN</sequence>
<comment type="caution">
    <text evidence="12">The sequence shown here is derived from an EMBL/GenBank/DDBJ whole genome shotgun (WGS) entry which is preliminary data.</text>
</comment>
<comment type="cofactor">
    <cofactor evidence="1">
        <name>Co(2+)</name>
        <dbReference type="ChEBI" id="CHEBI:48828"/>
    </cofactor>
</comment>
<dbReference type="GO" id="GO:0046872">
    <property type="term" value="F:metal ion binding"/>
    <property type="evidence" value="ECO:0007669"/>
    <property type="project" value="UniProtKB-KW"/>
</dbReference>
<evidence type="ECO:0000256" key="6">
    <source>
        <dbReference type="ARBA" id="ARBA00022801"/>
    </source>
</evidence>
<keyword evidence="8" id="KW-0220">Diaminopimelate biosynthesis</keyword>
<dbReference type="PANTHER" id="PTHR43808:SF8">
    <property type="entry name" value="PEPTIDASE M20 DIMERISATION DOMAIN-CONTAINING PROTEIN"/>
    <property type="match status" value="1"/>
</dbReference>
<evidence type="ECO:0000313" key="12">
    <source>
        <dbReference type="EMBL" id="KRL87108.1"/>
    </source>
</evidence>
<evidence type="ECO:0000256" key="3">
    <source>
        <dbReference type="ARBA" id="ARBA00006247"/>
    </source>
</evidence>
<feature type="domain" description="Peptidase M20 dimerisation" evidence="11">
    <location>
        <begin position="171"/>
        <end position="276"/>
    </location>
</feature>
<evidence type="ECO:0000256" key="2">
    <source>
        <dbReference type="ARBA" id="ARBA00001947"/>
    </source>
</evidence>
<dbReference type="AlphaFoldDB" id="A0A0R1U3C4"/>
<dbReference type="Gene3D" id="3.40.630.10">
    <property type="entry name" value="Zn peptidases"/>
    <property type="match status" value="1"/>
</dbReference>
<evidence type="ECO:0000256" key="9">
    <source>
        <dbReference type="ARBA" id="ARBA00023154"/>
    </source>
</evidence>
<evidence type="ECO:0000256" key="1">
    <source>
        <dbReference type="ARBA" id="ARBA00001941"/>
    </source>
</evidence>
<evidence type="ECO:0000259" key="11">
    <source>
        <dbReference type="Pfam" id="PF07687"/>
    </source>
</evidence>
<evidence type="ECO:0000313" key="13">
    <source>
        <dbReference type="Proteomes" id="UP000051324"/>
    </source>
</evidence>
<keyword evidence="4" id="KW-0028">Amino-acid biosynthesis</keyword>
<dbReference type="NCBIfam" id="NF006365">
    <property type="entry name" value="PRK08588.1"/>
    <property type="match status" value="1"/>
</dbReference>
<keyword evidence="7" id="KW-0862">Zinc</keyword>
<comment type="similarity">
    <text evidence="3">Belongs to the peptidase M20A family.</text>
</comment>
<evidence type="ECO:0000256" key="10">
    <source>
        <dbReference type="ARBA" id="ARBA00023285"/>
    </source>
</evidence>
<organism evidence="12 13">
    <name type="scientific">Ligilactobacillus apodemi DSM 16634 = JCM 16172</name>
    <dbReference type="NCBI Taxonomy" id="1423724"/>
    <lineage>
        <taxon>Bacteria</taxon>
        <taxon>Bacillati</taxon>
        <taxon>Bacillota</taxon>
        <taxon>Bacilli</taxon>
        <taxon>Lactobacillales</taxon>
        <taxon>Lactobacillaceae</taxon>
        <taxon>Ligilactobacillus</taxon>
    </lineage>
</organism>
<dbReference type="PATRIC" id="fig|1423724.4.peg.420"/>
<dbReference type="Proteomes" id="UP000051324">
    <property type="component" value="Unassembled WGS sequence"/>
</dbReference>
<comment type="cofactor">
    <cofactor evidence="2">
        <name>Zn(2+)</name>
        <dbReference type="ChEBI" id="CHEBI:29105"/>
    </cofactor>
</comment>
<dbReference type="CDD" id="cd08659">
    <property type="entry name" value="M20_ArgE_DapE-like"/>
    <property type="match status" value="1"/>
</dbReference>
<dbReference type="InterPro" id="IPR011650">
    <property type="entry name" value="Peptidase_M20_dimer"/>
</dbReference>
<dbReference type="SUPFAM" id="SSF55031">
    <property type="entry name" value="Bacterial exopeptidase dimerisation domain"/>
    <property type="match status" value="1"/>
</dbReference>
<dbReference type="NCBIfam" id="TIGR01910">
    <property type="entry name" value="DapE-ArgE"/>
    <property type="match status" value="1"/>
</dbReference>
<dbReference type="PANTHER" id="PTHR43808">
    <property type="entry name" value="ACETYLORNITHINE DEACETYLASE"/>
    <property type="match status" value="1"/>
</dbReference>
<dbReference type="RefSeq" id="WP_025087606.1">
    <property type="nucleotide sequence ID" value="NZ_AZFT01000009.1"/>
</dbReference>
<dbReference type="InterPro" id="IPR010182">
    <property type="entry name" value="ArgE/DapE"/>
</dbReference>
<keyword evidence="6" id="KW-0378">Hydrolase</keyword>
<keyword evidence="13" id="KW-1185">Reference proteome</keyword>
<proteinExistence type="inferred from homology"/>
<dbReference type="EMBL" id="AZFT01000009">
    <property type="protein sequence ID" value="KRL87108.1"/>
    <property type="molecule type" value="Genomic_DNA"/>
</dbReference>
<dbReference type="InterPro" id="IPR050072">
    <property type="entry name" value="Peptidase_M20A"/>
</dbReference>
<keyword evidence="5" id="KW-0479">Metal-binding</keyword>
<evidence type="ECO:0000256" key="8">
    <source>
        <dbReference type="ARBA" id="ARBA00022915"/>
    </source>
</evidence>
<reference evidence="12 13" key="1">
    <citation type="journal article" date="2015" name="Genome Announc.">
        <title>Expanding the biotechnology potential of lactobacilli through comparative genomics of 213 strains and associated genera.</title>
        <authorList>
            <person name="Sun Z."/>
            <person name="Harris H.M."/>
            <person name="McCann A."/>
            <person name="Guo C."/>
            <person name="Argimon S."/>
            <person name="Zhang W."/>
            <person name="Yang X."/>
            <person name="Jeffery I.B."/>
            <person name="Cooney J.C."/>
            <person name="Kagawa T.F."/>
            <person name="Liu W."/>
            <person name="Song Y."/>
            <person name="Salvetti E."/>
            <person name="Wrobel A."/>
            <person name="Rasinkangas P."/>
            <person name="Parkhill J."/>
            <person name="Rea M.C."/>
            <person name="O'Sullivan O."/>
            <person name="Ritari J."/>
            <person name="Douillard F.P."/>
            <person name="Paul Ross R."/>
            <person name="Yang R."/>
            <person name="Briner A.E."/>
            <person name="Felis G.E."/>
            <person name="de Vos W.M."/>
            <person name="Barrangou R."/>
            <person name="Klaenhammer T.R."/>
            <person name="Caufield P.W."/>
            <person name="Cui Y."/>
            <person name="Zhang H."/>
            <person name="O'Toole P.W."/>
        </authorList>
    </citation>
    <scope>NUCLEOTIDE SEQUENCE [LARGE SCALE GENOMIC DNA]</scope>
    <source>
        <strain evidence="12 13">DSM 16634</strain>
    </source>
</reference>
<dbReference type="InterPro" id="IPR036264">
    <property type="entry name" value="Bact_exopeptidase_dim_dom"/>
</dbReference>
<name>A0A0R1U3C4_9LACO</name>
<accession>A0A0R1U3C4</accession>
<protein>
    <submittedName>
        <fullName evidence="12">Succinyl-diaminopimelate desuccinylase</fullName>
    </submittedName>
</protein>
<dbReference type="STRING" id="1423724.FC32_GL000401"/>
<evidence type="ECO:0000256" key="5">
    <source>
        <dbReference type="ARBA" id="ARBA00022723"/>
    </source>
</evidence>
<dbReference type="eggNOG" id="COG0624">
    <property type="taxonomic scope" value="Bacteria"/>
</dbReference>
<dbReference type="GO" id="GO:0019877">
    <property type="term" value="P:diaminopimelate biosynthetic process"/>
    <property type="evidence" value="ECO:0007669"/>
    <property type="project" value="UniProtKB-KW"/>
</dbReference>